<dbReference type="Proteomes" id="UP001258315">
    <property type="component" value="Unassembled WGS sequence"/>
</dbReference>
<keyword evidence="2" id="KW-1185">Reference proteome</keyword>
<name>A0ABU3GVB4_9SPHI</name>
<dbReference type="RefSeq" id="WP_311950983.1">
    <property type="nucleotide sequence ID" value="NZ_JAVLVU010000001.1"/>
</dbReference>
<sequence length="67" mass="7937">MANQRKIAMVVQQVAMDNEDTLDVAHWLSKTPAERLEEVSRLRNNYYKDINGNFPVKMEKVFRQKKI</sequence>
<comment type="caution">
    <text evidence="1">The sequence shown here is derived from an EMBL/GenBank/DDBJ whole genome shotgun (WGS) entry which is preliminary data.</text>
</comment>
<evidence type="ECO:0000313" key="1">
    <source>
        <dbReference type="EMBL" id="MDT3403722.1"/>
    </source>
</evidence>
<reference evidence="2" key="1">
    <citation type="submission" date="2023-07" db="EMBL/GenBank/DDBJ databases">
        <title>Functional and genomic diversity of the sorghum phyllosphere microbiome.</title>
        <authorList>
            <person name="Shade A."/>
        </authorList>
    </citation>
    <scope>NUCLEOTIDE SEQUENCE [LARGE SCALE GENOMIC DNA]</scope>
    <source>
        <strain evidence="2">SORGH_AS_0422</strain>
    </source>
</reference>
<evidence type="ECO:0008006" key="3">
    <source>
        <dbReference type="Google" id="ProtNLM"/>
    </source>
</evidence>
<dbReference type="EMBL" id="JAVLVU010000001">
    <property type="protein sequence ID" value="MDT3403722.1"/>
    <property type="molecule type" value="Genomic_DNA"/>
</dbReference>
<organism evidence="1 2">
    <name type="scientific">Mucilaginibacter terrae</name>
    <dbReference type="NCBI Taxonomy" id="1955052"/>
    <lineage>
        <taxon>Bacteria</taxon>
        <taxon>Pseudomonadati</taxon>
        <taxon>Bacteroidota</taxon>
        <taxon>Sphingobacteriia</taxon>
        <taxon>Sphingobacteriales</taxon>
        <taxon>Sphingobacteriaceae</taxon>
        <taxon>Mucilaginibacter</taxon>
    </lineage>
</organism>
<proteinExistence type="predicted"/>
<evidence type="ECO:0000313" key="2">
    <source>
        <dbReference type="Proteomes" id="UP001258315"/>
    </source>
</evidence>
<protein>
    <recommendedName>
        <fullName evidence="3">Addiction module protein</fullName>
    </recommendedName>
</protein>
<accession>A0ABU3GVB4</accession>
<gene>
    <name evidence="1" type="ORF">QE417_002794</name>
</gene>